<evidence type="ECO:0000313" key="2">
    <source>
        <dbReference type="Proteomes" id="UP000631114"/>
    </source>
</evidence>
<gene>
    <name evidence="1" type="ORF">IFM89_006290</name>
</gene>
<evidence type="ECO:0000313" key="1">
    <source>
        <dbReference type="EMBL" id="KAF9587965.1"/>
    </source>
</evidence>
<keyword evidence="2" id="KW-1185">Reference proteome</keyword>
<sequence>MDLLVGVVAAAGACCCYLGPAESVMSFRAIANAITGGGGQVIPTARRVIYASQILAKPRCWSLFTWSRSGPREGTWWHLWCFELESWAYL</sequence>
<dbReference type="Proteomes" id="UP000631114">
    <property type="component" value="Unassembled WGS sequence"/>
</dbReference>
<protein>
    <submittedName>
        <fullName evidence="1">Uncharacterized protein</fullName>
    </submittedName>
</protein>
<dbReference type="AlphaFoldDB" id="A0A835LB68"/>
<proteinExistence type="predicted"/>
<organism evidence="1 2">
    <name type="scientific">Coptis chinensis</name>
    <dbReference type="NCBI Taxonomy" id="261450"/>
    <lineage>
        <taxon>Eukaryota</taxon>
        <taxon>Viridiplantae</taxon>
        <taxon>Streptophyta</taxon>
        <taxon>Embryophyta</taxon>
        <taxon>Tracheophyta</taxon>
        <taxon>Spermatophyta</taxon>
        <taxon>Magnoliopsida</taxon>
        <taxon>Ranunculales</taxon>
        <taxon>Ranunculaceae</taxon>
        <taxon>Coptidoideae</taxon>
        <taxon>Coptis</taxon>
    </lineage>
</organism>
<reference evidence="1 2" key="1">
    <citation type="submission" date="2020-10" db="EMBL/GenBank/DDBJ databases">
        <title>The Coptis chinensis genome and diversification of protoberbering-type alkaloids.</title>
        <authorList>
            <person name="Wang B."/>
            <person name="Shu S."/>
            <person name="Song C."/>
            <person name="Liu Y."/>
        </authorList>
    </citation>
    <scope>NUCLEOTIDE SEQUENCE [LARGE SCALE GENOMIC DNA]</scope>
    <source>
        <strain evidence="1">HL-2020</strain>
        <tissue evidence="1">Leaf</tissue>
    </source>
</reference>
<dbReference type="EMBL" id="JADFTS010000009">
    <property type="protein sequence ID" value="KAF9587965.1"/>
    <property type="molecule type" value="Genomic_DNA"/>
</dbReference>
<comment type="caution">
    <text evidence="1">The sequence shown here is derived from an EMBL/GenBank/DDBJ whole genome shotgun (WGS) entry which is preliminary data.</text>
</comment>
<accession>A0A835LB68</accession>
<name>A0A835LB68_9MAGN</name>